<reference evidence="1 2" key="1">
    <citation type="submission" date="2019-04" db="EMBL/GenBank/DDBJ databases">
        <title>Mesorhizobium composti sp. nov., isolated from compost.</title>
        <authorList>
            <person name="Lin S.-Y."/>
            <person name="Hameed A."/>
            <person name="Hsieh Y.-T."/>
            <person name="Young C.-C."/>
        </authorList>
    </citation>
    <scope>NUCLEOTIDE SEQUENCE [LARGE SCALE GENOMIC DNA]</scope>
    <source>
        <strain evidence="1 2">CC-YTH430</strain>
    </source>
</reference>
<protein>
    <submittedName>
        <fullName evidence="1">Uncharacterized protein</fullName>
    </submittedName>
</protein>
<evidence type="ECO:0000313" key="2">
    <source>
        <dbReference type="Proteomes" id="UP000306441"/>
    </source>
</evidence>
<keyword evidence="2" id="KW-1185">Reference proteome</keyword>
<accession>A0ABY2QEW2</accession>
<dbReference type="SUPFAM" id="SSF143011">
    <property type="entry name" value="RelE-like"/>
    <property type="match status" value="1"/>
</dbReference>
<organism evidence="1 2">
    <name type="scientific">Ollibium composti</name>
    <dbReference type="NCBI Taxonomy" id="2675109"/>
    <lineage>
        <taxon>Bacteria</taxon>
        <taxon>Pseudomonadati</taxon>
        <taxon>Pseudomonadota</taxon>
        <taxon>Alphaproteobacteria</taxon>
        <taxon>Hyphomicrobiales</taxon>
        <taxon>Phyllobacteriaceae</taxon>
        <taxon>Ollibium</taxon>
    </lineage>
</organism>
<evidence type="ECO:0000313" key="1">
    <source>
        <dbReference type="EMBL" id="THF59990.1"/>
    </source>
</evidence>
<proteinExistence type="predicted"/>
<dbReference type="Proteomes" id="UP000306441">
    <property type="component" value="Unassembled WGS sequence"/>
</dbReference>
<gene>
    <name evidence="1" type="ORF">E6C48_02765</name>
</gene>
<dbReference type="EMBL" id="SSNY01000001">
    <property type="protein sequence ID" value="THF59990.1"/>
    <property type="molecule type" value="Genomic_DNA"/>
</dbReference>
<name>A0ABY2QEW2_9HYPH</name>
<comment type="caution">
    <text evidence="1">The sequence shown here is derived from an EMBL/GenBank/DDBJ whole genome shotgun (WGS) entry which is preliminary data.</text>
</comment>
<dbReference type="InterPro" id="IPR035093">
    <property type="entry name" value="RelE/ParE_toxin_dom_sf"/>
</dbReference>
<sequence>MKHRATESFWKRYDALPDSVKILADKSYALLQHNPRYPGLHFKKIDSELWSVRVGVGHRALALQNPDGFDWFWIGTHAEYDRLIG</sequence>